<evidence type="ECO:0000313" key="2">
    <source>
        <dbReference type="Proteomes" id="UP000789572"/>
    </source>
</evidence>
<comment type="caution">
    <text evidence="1">The sequence shown here is derived from an EMBL/GenBank/DDBJ whole genome shotgun (WGS) entry which is preliminary data.</text>
</comment>
<dbReference type="AlphaFoldDB" id="A0A9N9DSF4"/>
<feature type="non-terminal residue" evidence="1">
    <location>
        <position position="1"/>
    </location>
</feature>
<dbReference type="EMBL" id="CAJVPJ010004314">
    <property type="protein sequence ID" value="CAG8650790.1"/>
    <property type="molecule type" value="Genomic_DNA"/>
</dbReference>
<evidence type="ECO:0000313" key="1">
    <source>
        <dbReference type="EMBL" id="CAG8650790.1"/>
    </source>
</evidence>
<organism evidence="1 2">
    <name type="scientific">Paraglomus occultum</name>
    <dbReference type="NCBI Taxonomy" id="144539"/>
    <lineage>
        <taxon>Eukaryota</taxon>
        <taxon>Fungi</taxon>
        <taxon>Fungi incertae sedis</taxon>
        <taxon>Mucoromycota</taxon>
        <taxon>Glomeromycotina</taxon>
        <taxon>Glomeromycetes</taxon>
        <taxon>Paraglomerales</taxon>
        <taxon>Paraglomeraceae</taxon>
        <taxon>Paraglomus</taxon>
    </lineage>
</organism>
<accession>A0A9N9DSF4</accession>
<dbReference type="OrthoDB" id="2390634at2759"/>
<gene>
    <name evidence="1" type="ORF">POCULU_LOCUS9938</name>
</gene>
<sequence length="134" mass="15430">RLHLLEGHQKNELRSPQKTMMNMEIIIRILRLLRHYPISTSSTDTSTVIIIKQAKLSTYVGVHHYVHPKYQNLNVSSSVQQFTISEVKALFHFLCPHVKLPERKTLAGCILKDASTNDDYGSCLQRSNRCDNRL</sequence>
<keyword evidence="2" id="KW-1185">Reference proteome</keyword>
<proteinExistence type="predicted"/>
<reference evidence="1" key="1">
    <citation type="submission" date="2021-06" db="EMBL/GenBank/DDBJ databases">
        <authorList>
            <person name="Kallberg Y."/>
            <person name="Tangrot J."/>
            <person name="Rosling A."/>
        </authorList>
    </citation>
    <scope>NUCLEOTIDE SEQUENCE</scope>
    <source>
        <strain evidence="1">IA702</strain>
    </source>
</reference>
<dbReference type="Proteomes" id="UP000789572">
    <property type="component" value="Unassembled WGS sequence"/>
</dbReference>
<name>A0A9N9DSF4_9GLOM</name>
<protein>
    <submittedName>
        <fullName evidence="1">7374_t:CDS:1</fullName>
    </submittedName>
</protein>